<feature type="domain" description="Tetratricopeptide repeat protein 21A/21B C-terminal ARM" evidence="7">
    <location>
        <begin position="1031"/>
        <end position="1154"/>
    </location>
</feature>
<dbReference type="PANTHER" id="PTHR14699:SF2">
    <property type="entry name" value="TETRATRICOPEPTIDE REPEAT PROTEIN 21A"/>
    <property type="match status" value="1"/>
</dbReference>
<feature type="repeat" description="TPR" evidence="4">
    <location>
        <begin position="700"/>
        <end position="733"/>
    </location>
</feature>
<name>A0AAW0IQY6_MYOGA</name>
<keyword evidence="11" id="KW-1185">Reference proteome</keyword>
<dbReference type="Proteomes" id="UP001488838">
    <property type="component" value="Unassembled WGS sequence"/>
</dbReference>
<evidence type="ECO:0000259" key="5">
    <source>
        <dbReference type="Pfam" id="PF25060"/>
    </source>
</evidence>
<dbReference type="Pfam" id="PF25068">
    <property type="entry name" value="ARM_TT21_4th"/>
    <property type="match status" value="1"/>
</dbReference>
<dbReference type="Pfam" id="PF25062">
    <property type="entry name" value="ARM_TT21_N"/>
    <property type="match status" value="1"/>
</dbReference>
<dbReference type="GO" id="GO:0061512">
    <property type="term" value="P:protein localization to cilium"/>
    <property type="evidence" value="ECO:0007669"/>
    <property type="project" value="TreeGrafter"/>
</dbReference>
<dbReference type="Pfam" id="PF25058">
    <property type="entry name" value="ARM_TT21"/>
    <property type="match status" value="1"/>
</dbReference>
<comment type="similarity">
    <text evidence="1">Belongs to the TTC21 family.</text>
</comment>
<proteinExistence type="inferred from homology"/>
<evidence type="ECO:0000259" key="6">
    <source>
        <dbReference type="Pfam" id="PF25062"/>
    </source>
</evidence>
<evidence type="ECO:0000256" key="2">
    <source>
        <dbReference type="ARBA" id="ARBA00022737"/>
    </source>
</evidence>
<feature type="non-terminal residue" evidence="10">
    <location>
        <position position="1271"/>
    </location>
</feature>
<evidence type="ECO:0000259" key="8">
    <source>
        <dbReference type="Pfam" id="PF25064"/>
    </source>
</evidence>
<dbReference type="SUPFAM" id="SSF48452">
    <property type="entry name" value="TPR-like"/>
    <property type="match status" value="5"/>
</dbReference>
<feature type="domain" description="Tetratricopeptide repeat protein 21A/21B fourth ARM" evidence="9">
    <location>
        <begin position="702"/>
        <end position="850"/>
    </location>
</feature>
<dbReference type="InterPro" id="IPR056836">
    <property type="entry name" value="ARM_TT21_4th"/>
</dbReference>
<evidence type="ECO:0000259" key="7">
    <source>
        <dbReference type="Pfam" id="PF25063"/>
    </source>
</evidence>
<keyword evidence="2" id="KW-0677">Repeat</keyword>
<dbReference type="Gene3D" id="1.25.40.10">
    <property type="entry name" value="Tetratricopeptide repeat domain"/>
    <property type="match status" value="5"/>
</dbReference>
<dbReference type="InterPro" id="IPR019734">
    <property type="entry name" value="TPR_rpt"/>
</dbReference>
<dbReference type="FunFam" id="1.25.40.10:FF:000279">
    <property type="entry name" value="Tetratricopeptide repeat domain 21A"/>
    <property type="match status" value="1"/>
</dbReference>
<evidence type="ECO:0008006" key="12">
    <source>
        <dbReference type="Google" id="ProtNLM"/>
    </source>
</evidence>
<dbReference type="FunFam" id="1.25.40.10:FF:003660">
    <property type="entry name" value="Tetratricopeptide repeat domain 21A"/>
    <property type="match status" value="1"/>
</dbReference>
<reference evidence="10 11" key="1">
    <citation type="journal article" date="2023" name="bioRxiv">
        <title>Conserved and derived expression patterns and positive selection on dental genes reveal complex evolutionary context of ever-growing rodent molars.</title>
        <authorList>
            <person name="Calamari Z.T."/>
            <person name="Song A."/>
            <person name="Cohen E."/>
            <person name="Akter M."/>
            <person name="Roy R.D."/>
            <person name="Hallikas O."/>
            <person name="Christensen M.M."/>
            <person name="Li P."/>
            <person name="Marangoni P."/>
            <person name="Jernvall J."/>
            <person name="Klein O.D."/>
        </authorList>
    </citation>
    <scope>NUCLEOTIDE SEQUENCE [LARGE SCALE GENOMIC DNA]</scope>
    <source>
        <strain evidence="10">V071</strain>
    </source>
</reference>
<feature type="domain" description="Tetratricopeptide repeat protein 21A/21B second ARM" evidence="5">
    <location>
        <begin position="244"/>
        <end position="487"/>
    </location>
</feature>
<accession>A0AAW0IQY6</accession>
<feature type="repeat" description="TPR" evidence="4">
    <location>
        <begin position="881"/>
        <end position="914"/>
    </location>
</feature>
<evidence type="ECO:0000256" key="4">
    <source>
        <dbReference type="PROSITE-ProRule" id="PRU00339"/>
    </source>
</evidence>
<gene>
    <name evidence="10" type="ORF">U0070_009259</name>
</gene>
<feature type="repeat" description="TPR" evidence="4">
    <location>
        <begin position="666"/>
        <end position="699"/>
    </location>
</feature>
<dbReference type="SMART" id="SM00028">
    <property type="entry name" value="TPR"/>
    <property type="match status" value="10"/>
</dbReference>
<dbReference type="InterPro" id="IPR056832">
    <property type="entry name" value="ARM_TT21_2nd"/>
</dbReference>
<sequence>MTTASIIYYSQEKYFHHVQQAASVGLERYSNDPVLQFFKAYGVLGEDHIHDAISELESIQSHPDVSLCSVIALLYAHKCCDTIDGEAVQELESSLKEIRKTASDTALYYASLFLWLIGHHDKAREYVDHMLKVCSGSKEGYVLKGWVDLTSNKPHVVKKSIKYLEQGTHDTKDVLGLMGKATYYLTQQNFSGALEVVNQVTMASGNFLPALVLKMRLILEKDESNIDAWQILTVHELVREGNTATCGRHQAVQRLVSGFLERMFMTTPSCALVATELGYLFILQQQVKEACLWYKEAMKLEENRLAALAGSIWCQILQGQLEEAAHQLEFLREVQQSLGKSEVLVFLQALVASKKQKPEQEATALLKEAVELHFSSMQGLALSPEYFEKLDPLFLVCIAKEYLHFCPKQPRSPGQLVSPLLKQVAMILSPVVKVAPAMMDPLFVTAQVKFLSGELENAQSTLQRCLELDPTFVDAHLLMSQIYLAQGNFAMCSHCLELGVSHNFQVRDYPLYHFIKARALNKTGDYAEAIKTLKMIVKLPTTKVEESRKLRGPSVRPSERASILLELVEALRLNGELHEATKIMQDAINEFSGTAEEMRITVANVDLALSKGNVDSALSMLRGITPKQPCYTEAKEKMASIYLHNRKDVRLYIGCYMELCEHLPGPHSSLLLGDAFMNIQEPEKALEVYDEAYRKNPHDASLVSRIGQAYMKTHQYAKAINYYEAAQKISGQDFLCCELAELLLKLKKYHKAEKVLKQALERDSGGTKDISSLMSEVKCLLLLAKVYKNHKKEDVVGTLNQALDLQSRILKRVPLEQPEMLPFQKQLAASICIQTGEHYVTEKDYDNAVALELAQLYLLQGQLDLCEQRCGPLLQMEQTHERAAVMLADLMFRKQNYEAAISLYRQVLEKTPDNFLVLNKLIDLLRRSGKLEEAPAFFELAKKVSSRVPLEPGFNYCQGLYCWHIGQPNEALKFLNKARKDSTWGQIATCYMVQICLNPDNEIVGGETFESLMADSNSTSRKESQQHGVRTAEKLLREFYPHSDSRQTHLRLLQSLCLLATREKANVEAALGAFIEMAQAEKDSIPVLLAMAQAYMLLKQVPKARTQLKRLAKVPWTLDEAEDLERSWLLLADIYCQGGKFDLALELLRRCLHLAARPMSTWVSSWKKSSPTRMRPPTMSWPGSTVTKPALPLVLTEYPNYPKIREEILEKAQGVSLPHLGLPLPTMMSTEPALAVGSDHRTTCGRVGFQTPLSSLYSPTFPKLDLTWLGQ</sequence>
<evidence type="ECO:0000256" key="3">
    <source>
        <dbReference type="ARBA" id="ARBA00022803"/>
    </source>
</evidence>
<dbReference type="PANTHER" id="PTHR14699">
    <property type="entry name" value="STI2 PROTEIN-RELATED"/>
    <property type="match status" value="1"/>
</dbReference>
<dbReference type="InterPro" id="IPR056834">
    <property type="entry name" value="ARM_TT21_C"/>
</dbReference>
<organism evidence="10 11">
    <name type="scientific">Myodes glareolus</name>
    <name type="common">Bank vole</name>
    <name type="synonym">Clethrionomys glareolus</name>
    <dbReference type="NCBI Taxonomy" id="447135"/>
    <lineage>
        <taxon>Eukaryota</taxon>
        <taxon>Metazoa</taxon>
        <taxon>Chordata</taxon>
        <taxon>Craniata</taxon>
        <taxon>Vertebrata</taxon>
        <taxon>Euteleostomi</taxon>
        <taxon>Mammalia</taxon>
        <taxon>Eutheria</taxon>
        <taxon>Euarchontoglires</taxon>
        <taxon>Glires</taxon>
        <taxon>Rodentia</taxon>
        <taxon>Myomorpha</taxon>
        <taxon>Muroidea</taxon>
        <taxon>Cricetidae</taxon>
        <taxon>Arvicolinae</taxon>
        <taxon>Myodes</taxon>
    </lineage>
</organism>
<keyword evidence="3 4" id="KW-0802">TPR repeat</keyword>
<dbReference type="GO" id="GO:0030991">
    <property type="term" value="C:intraciliary transport particle A"/>
    <property type="evidence" value="ECO:0007669"/>
    <property type="project" value="TreeGrafter"/>
</dbReference>
<dbReference type="Pfam" id="PF25064">
    <property type="entry name" value="ARM_TT21_5th"/>
    <property type="match status" value="1"/>
</dbReference>
<comment type="caution">
    <text evidence="10">The sequence shown here is derived from an EMBL/GenBank/DDBJ whole genome shotgun (WGS) entry which is preliminary data.</text>
</comment>
<dbReference type="AlphaFoldDB" id="A0AAW0IQY6"/>
<dbReference type="FunFam" id="1.25.40.10:FF:000775">
    <property type="entry name" value="Tetratricopeptide repeat domain 21A"/>
    <property type="match status" value="1"/>
</dbReference>
<feature type="domain" description="Tetratricopeptide repeat protein 21A/21B N-terminal ARM repeat" evidence="6">
    <location>
        <begin position="6"/>
        <end position="220"/>
    </location>
</feature>
<dbReference type="Pfam" id="PF25060">
    <property type="entry name" value="ARM_TT21_2nd"/>
    <property type="match status" value="1"/>
</dbReference>
<dbReference type="InterPro" id="IPR056835">
    <property type="entry name" value="ARM_TT21_5th"/>
</dbReference>
<dbReference type="FunFam" id="1.25.40.10:FF:000219">
    <property type="entry name" value="Tetratricopeptide repeat domain 21B"/>
    <property type="match status" value="1"/>
</dbReference>
<dbReference type="EMBL" id="JBBHLL010000100">
    <property type="protein sequence ID" value="KAK7816734.1"/>
    <property type="molecule type" value="Genomic_DNA"/>
</dbReference>
<dbReference type="Pfam" id="PF25063">
    <property type="entry name" value="ARM_TT21_C"/>
    <property type="match status" value="1"/>
</dbReference>
<dbReference type="InterPro" id="IPR040364">
    <property type="entry name" value="TTC21A/TTC21B"/>
</dbReference>
<evidence type="ECO:0000313" key="10">
    <source>
        <dbReference type="EMBL" id="KAK7816734.1"/>
    </source>
</evidence>
<dbReference type="GO" id="GO:0005929">
    <property type="term" value="C:cilium"/>
    <property type="evidence" value="ECO:0007669"/>
    <property type="project" value="GOC"/>
</dbReference>
<dbReference type="PROSITE" id="PS50005">
    <property type="entry name" value="TPR"/>
    <property type="match status" value="3"/>
</dbReference>
<dbReference type="GO" id="GO:0035721">
    <property type="term" value="P:intraciliary retrograde transport"/>
    <property type="evidence" value="ECO:0007669"/>
    <property type="project" value="TreeGrafter"/>
</dbReference>
<evidence type="ECO:0000259" key="9">
    <source>
        <dbReference type="Pfam" id="PF25068"/>
    </source>
</evidence>
<evidence type="ECO:0000313" key="11">
    <source>
        <dbReference type="Proteomes" id="UP001488838"/>
    </source>
</evidence>
<evidence type="ECO:0000256" key="1">
    <source>
        <dbReference type="ARBA" id="ARBA00010935"/>
    </source>
</evidence>
<dbReference type="InterPro" id="IPR011990">
    <property type="entry name" value="TPR-like_helical_dom_sf"/>
</dbReference>
<feature type="domain" description="Tetratricopeptide repeat protein 21A/21B fifth ARM repeats" evidence="8">
    <location>
        <begin position="881"/>
        <end position="997"/>
    </location>
</feature>
<protein>
    <recommendedName>
        <fullName evidence="12">Tetratricopeptide repeat domain 21A</fullName>
    </recommendedName>
</protein>
<dbReference type="InterPro" id="IPR056833">
    <property type="entry name" value="ARM_TT21_N"/>
</dbReference>